<proteinExistence type="predicted"/>
<name>A0AAD2CF38_9STRA</name>
<dbReference type="Proteomes" id="UP001295423">
    <property type="component" value="Unassembled WGS sequence"/>
</dbReference>
<feature type="domain" description="DUF6824" evidence="2">
    <location>
        <begin position="475"/>
        <end position="553"/>
    </location>
</feature>
<sequence length="564" mass="64311">MTECFQFCSASSGNSISSSNDGATYSVKHHHQDHNGGDSPNIMLSAEDRQKKKEMDSLLSEAMKTLTFKEQQEQLEALHGVAHEMTEEPSLIENAIRDLDDCLKTTKEGTAYEAAERRSNEYVSNRPFRLMFLRANRYDSKAAADQMLMFFEAKQKLFGAEKLVKDITMKDLDEDDLACLRTGCFQHIGYDRSNRAVVFQGPGLRAFRILDNELRLRYYLTMRLLRSEGVQRRGAVAIRYSVGNLKDNKNGEGYLEHIRLRKSLPIRYEGVHVASDDPRQVLLANVALAAMGSKLRTRYRIHHGSHVECLYKLATYGISAKILPLTATYDIDLKLHMEWFQSCLMDDMSSHFTAAQSPILTTELNANDALFMCCKKSHTSGNDRLRKLVKETSGMYDAGNYETKKSIADKVINEIQEPGGRFLQHVKGSVAVWEVLPPKEIRAKTTQLFRNYRRSSSKNNVKERTLVSAGALPNDVVFGRSERNRGTNLLHCLIKDRFEEYEALNRGKKLIVVNSIVDQLKGEGSRFLQPTKDFRGYVELSDELVRNRVSKYFQNHRRRKSSSC</sequence>
<feature type="region of interest" description="Disordered" evidence="1">
    <location>
        <begin position="11"/>
        <end position="43"/>
    </location>
</feature>
<feature type="domain" description="DUF6824" evidence="2">
    <location>
        <begin position="377"/>
        <end position="451"/>
    </location>
</feature>
<keyword evidence="4" id="KW-1185">Reference proteome</keyword>
<dbReference type="EMBL" id="CAKOGP040000224">
    <property type="protein sequence ID" value="CAJ1932766.1"/>
    <property type="molecule type" value="Genomic_DNA"/>
</dbReference>
<gene>
    <name evidence="3" type="ORF">CYCCA115_LOCUS3001</name>
</gene>
<dbReference type="InterPro" id="IPR049227">
    <property type="entry name" value="DUF6824"/>
</dbReference>
<organism evidence="3 4">
    <name type="scientific">Cylindrotheca closterium</name>
    <dbReference type="NCBI Taxonomy" id="2856"/>
    <lineage>
        <taxon>Eukaryota</taxon>
        <taxon>Sar</taxon>
        <taxon>Stramenopiles</taxon>
        <taxon>Ochrophyta</taxon>
        <taxon>Bacillariophyta</taxon>
        <taxon>Bacillariophyceae</taxon>
        <taxon>Bacillariophycidae</taxon>
        <taxon>Bacillariales</taxon>
        <taxon>Bacillariaceae</taxon>
        <taxon>Cylindrotheca</taxon>
    </lineage>
</organism>
<evidence type="ECO:0000313" key="3">
    <source>
        <dbReference type="EMBL" id="CAJ1932766.1"/>
    </source>
</evidence>
<evidence type="ECO:0000259" key="2">
    <source>
        <dbReference type="Pfam" id="PF20710"/>
    </source>
</evidence>
<protein>
    <recommendedName>
        <fullName evidence="2">DUF6824 domain-containing protein</fullName>
    </recommendedName>
</protein>
<accession>A0AAD2CF38</accession>
<evidence type="ECO:0000256" key="1">
    <source>
        <dbReference type="SAM" id="MobiDB-lite"/>
    </source>
</evidence>
<feature type="compositionally biased region" description="Low complexity" evidence="1">
    <location>
        <begin position="11"/>
        <end position="23"/>
    </location>
</feature>
<comment type="caution">
    <text evidence="3">The sequence shown here is derived from an EMBL/GenBank/DDBJ whole genome shotgun (WGS) entry which is preliminary data.</text>
</comment>
<dbReference type="AlphaFoldDB" id="A0AAD2CF38"/>
<dbReference type="Pfam" id="PF20710">
    <property type="entry name" value="DUF6824"/>
    <property type="match status" value="2"/>
</dbReference>
<evidence type="ECO:0000313" key="4">
    <source>
        <dbReference type="Proteomes" id="UP001295423"/>
    </source>
</evidence>
<reference evidence="3" key="1">
    <citation type="submission" date="2023-08" db="EMBL/GenBank/DDBJ databases">
        <authorList>
            <person name="Audoor S."/>
            <person name="Bilcke G."/>
        </authorList>
    </citation>
    <scope>NUCLEOTIDE SEQUENCE</scope>
</reference>